<dbReference type="PANTHER" id="PTHR44186">
    <property type="match status" value="1"/>
</dbReference>
<accession>A0ABQ2R6F1</accession>
<keyword evidence="2" id="KW-0802">TPR repeat</keyword>
<evidence type="ECO:0000256" key="3">
    <source>
        <dbReference type="SAM" id="SignalP"/>
    </source>
</evidence>
<dbReference type="Proteomes" id="UP000619118">
    <property type="component" value="Unassembled WGS sequence"/>
</dbReference>
<dbReference type="Gene3D" id="1.25.40.10">
    <property type="entry name" value="Tetratricopeptide repeat domain"/>
    <property type="match status" value="2"/>
</dbReference>
<dbReference type="SUPFAM" id="SSF48452">
    <property type="entry name" value="TPR-like"/>
    <property type="match status" value="2"/>
</dbReference>
<dbReference type="PANTHER" id="PTHR44186:SF1">
    <property type="entry name" value="BARDET-BIEDL SYNDROME 4 PROTEIN"/>
    <property type="match status" value="1"/>
</dbReference>
<gene>
    <name evidence="4" type="ORF">GCM10009411_15770</name>
</gene>
<feature type="signal peptide" evidence="3">
    <location>
        <begin position="1"/>
        <end position="27"/>
    </location>
</feature>
<comment type="caution">
    <text evidence="4">The sequence shown here is derived from an EMBL/GenBank/DDBJ whole genome shotgun (WGS) entry which is preliminary data.</text>
</comment>
<keyword evidence="3" id="KW-0732">Signal</keyword>
<keyword evidence="1" id="KW-0677">Repeat</keyword>
<evidence type="ECO:0000313" key="5">
    <source>
        <dbReference type="Proteomes" id="UP000619118"/>
    </source>
</evidence>
<dbReference type="InterPro" id="IPR011990">
    <property type="entry name" value="TPR-like_helical_dom_sf"/>
</dbReference>
<protein>
    <recommendedName>
        <fullName evidence="6">Tetratricopeptide repeat protein</fullName>
    </recommendedName>
</protein>
<name>A0ABQ2R6F1_9GAMM</name>
<organism evidence="4 5">
    <name type="scientific">Shewanella litoralis</name>
    <dbReference type="NCBI Taxonomy" id="2282700"/>
    <lineage>
        <taxon>Bacteria</taxon>
        <taxon>Pseudomonadati</taxon>
        <taxon>Pseudomonadota</taxon>
        <taxon>Gammaproteobacteria</taxon>
        <taxon>Alteromonadales</taxon>
        <taxon>Shewanellaceae</taxon>
        <taxon>Shewanella</taxon>
    </lineage>
</organism>
<dbReference type="RefSeq" id="WP_160053368.1">
    <property type="nucleotide sequence ID" value="NZ_BMQX01000009.1"/>
</dbReference>
<proteinExistence type="predicted"/>
<dbReference type="EMBL" id="BMQX01000009">
    <property type="protein sequence ID" value="GGQ16203.1"/>
    <property type="molecule type" value="Genomic_DNA"/>
</dbReference>
<evidence type="ECO:0000256" key="2">
    <source>
        <dbReference type="ARBA" id="ARBA00022803"/>
    </source>
</evidence>
<sequence>MRKVTSIATALLLSVCTSTMLSGAAFAAEKCEIDKRQSRAVGESAAKKVQKSFEAYTEGNLDQAISILLEANAKNDFDKAYVDRMLGNFYAEKGQMGTAIKYLKTAVDADILGGTDHAATMRLYADLLLQERKFKEAIPYYYKWMDFTCKADAQMYRRIGIAHTELKEWNKVLQVADKGLSLAETPDKGLYQMKLTAFFNQKKYKDAVKVLEIMVPLFQDDKRLWVQLAQFYLMTEDYDKSLATYDLAYKNGFLETDGNITRLAQLLAQKGSPYKAATIFEKHMKSGLIAENEKSLSTLAGFYHNAKELKEAATYYGKAAAISGKGDLFLKQGRILALDQKFNDAIPVLKKALDAGIDNPGEAQFELALAYLSLKKYKSAYNRAVLAANDKKTERSARSYISYIKEKARIHNVTL</sequence>
<feature type="chain" id="PRO_5046258520" description="Tetratricopeptide repeat protein" evidence="3">
    <location>
        <begin position="28"/>
        <end position="415"/>
    </location>
</feature>
<reference evidence="5" key="1">
    <citation type="journal article" date="2019" name="Int. J. Syst. Evol. Microbiol.">
        <title>The Global Catalogue of Microorganisms (GCM) 10K type strain sequencing project: providing services to taxonomists for standard genome sequencing and annotation.</title>
        <authorList>
            <consortium name="The Broad Institute Genomics Platform"/>
            <consortium name="The Broad Institute Genome Sequencing Center for Infectious Disease"/>
            <person name="Wu L."/>
            <person name="Ma J."/>
        </authorList>
    </citation>
    <scope>NUCLEOTIDE SEQUENCE [LARGE SCALE GENOMIC DNA]</scope>
    <source>
        <strain evidence="5">JCM 32306</strain>
    </source>
</reference>
<evidence type="ECO:0000256" key="1">
    <source>
        <dbReference type="ARBA" id="ARBA00022737"/>
    </source>
</evidence>
<dbReference type="Pfam" id="PF13432">
    <property type="entry name" value="TPR_16"/>
    <property type="match status" value="2"/>
</dbReference>
<keyword evidence="5" id="KW-1185">Reference proteome</keyword>
<evidence type="ECO:0000313" key="4">
    <source>
        <dbReference type="EMBL" id="GGQ16203.1"/>
    </source>
</evidence>
<evidence type="ECO:0008006" key="6">
    <source>
        <dbReference type="Google" id="ProtNLM"/>
    </source>
</evidence>